<dbReference type="SUPFAM" id="SSF48208">
    <property type="entry name" value="Six-hairpin glycosidases"/>
    <property type="match status" value="1"/>
</dbReference>
<dbReference type="PANTHER" id="PTHR31084">
    <property type="entry name" value="ALPHA-L-FUCOSIDASE 2"/>
    <property type="match status" value="1"/>
</dbReference>
<dbReference type="PRINTS" id="PR00419">
    <property type="entry name" value="ADXRDTASE"/>
</dbReference>
<keyword evidence="6" id="KW-0378">Hydrolase</keyword>
<dbReference type="OrthoDB" id="66881at2759"/>
<dbReference type="InterPro" id="IPR036188">
    <property type="entry name" value="FAD/NAD-bd_sf"/>
</dbReference>
<protein>
    <submittedName>
        <fullName evidence="6">Glycoside hydrolase family 95 protein</fullName>
    </submittedName>
</protein>
<dbReference type="GO" id="GO:0004560">
    <property type="term" value="F:alpha-L-fucosidase activity"/>
    <property type="evidence" value="ECO:0007669"/>
    <property type="project" value="TreeGrafter"/>
</dbReference>
<accession>A0A1R3RI55</accession>
<keyword evidence="1" id="KW-0285">Flavoprotein</keyword>
<evidence type="ECO:0000259" key="4">
    <source>
        <dbReference type="Pfam" id="PF14498"/>
    </source>
</evidence>
<keyword evidence="3" id="KW-0560">Oxidoreductase</keyword>
<evidence type="ECO:0000313" key="6">
    <source>
        <dbReference type="EMBL" id="OOF94174.1"/>
    </source>
</evidence>
<proteinExistence type="predicted"/>
<dbReference type="Pfam" id="PF22124">
    <property type="entry name" value="Glyco_hydro_95_cat"/>
    <property type="match status" value="1"/>
</dbReference>
<evidence type="ECO:0000256" key="3">
    <source>
        <dbReference type="ARBA" id="ARBA00023002"/>
    </source>
</evidence>
<reference evidence="7" key="1">
    <citation type="journal article" date="2017" name="Genome Biol.">
        <title>Comparative genomics reveals high biological diversity and specific adaptations in the industrially and medically important fungal genus Aspergillus.</title>
        <authorList>
            <person name="de Vries R.P."/>
            <person name="Riley R."/>
            <person name="Wiebenga A."/>
            <person name="Aguilar-Osorio G."/>
            <person name="Amillis S."/>
            <person name="Uchima C.A."/>
            <person name="Anderluh G."/>
            <person name="Asadollahi M."/>
            <person name="Askin M."/>
            <person name="Barry K."/>
            <person name="Battaglia E."/>
            <person name="Bayram O."/>
            <person name="Benocci T."/>
            <person name="Braus-Stromeyer S.A."/>
            <person name="Caldana C."/>
            <person name="Canovas D."/>
            <person name="Cerqueira G.C."/>
            <person name="Chen F."/>
            <person name="Chen W."/>
            <person name="Choi C."/>
            <person name="Clum A."/>
            <person name="Dos Santos R.A."/>
            <person name="Damasio A.R."/>
            <person name="Diallinas G."/>
            <person name="Emri T."/>
            <person name="Fekete E."/>
            <person name="Flipphi M."/>
            <person name="Freyberg S."/>
            <person name="Gallo A."/>
            <person name="Gournas C."/>
            <person name="Habgood R."/>
            <person name="Hainaut M."/>
            <person name="Harispe M.L."/>
            <person name="Henrissat B."/>
            <person name="Hilden K.S."/>
            <person name="Hope R."/>
            <person name="Hossain A."/>
            <person name="Karabika E."/>
            <person name="Karaffa L."/>
            <person name="Karanyi Z."/>
            <person name="Krasevec N."/>
            <person name="Kuo A."/>
            <person name="Kusch H."/>
            <person name="LaButti K."/>
            <person name="Lagendijk E.L."/>
            <person name="Lapidus A."/>
            <person name="Levasseur A."/>
            <person name="Lindquist E."/>
            <person name="Lipzen A."/>
            <person name="Logrieco A.F."/>
            <person name="MacCabe A."/>
            <person name="Maekelae M.R."/>
            <person name="Malavazi I."/>
            <person name="Melin P."/>
            <person name="Meyer V."/>
            <person name="Mielnichuk N."/>
            <person name="Miskei M."/>
            <person name="Molnar A.P."/>
            <person name="Mule G."/>
            <person name="Ngan C.Y."/>
            <person name="Orejas M."/>
            <person name="Orosz E."/>
            <person name="Ouedraogo J.P."/>
            <person name="Overkamp K.M."/>
            <person name="Park H.-S."/>
            <person name="Perrone G."/>
            <person name="Piumi F."/>
            <person name="Punt P.J."/>
            <person name="Ram A.F."/>
            <person name="Ramon A."/>
            <person name="Rauscher S."/>
            <person name="Record E."/>
            <person name="Riano-Pachon D.M."/>
            <person name="Robert V."/>
            <person name="Roehrig J."/>
            <person name="Ruller R."/>
            <person name="Salamov A."/>
            <person name="Salih N.S."/>
            <person name="Samson R.A."/>
            <person name="Sandor E."/>
            <person name="Sanguinetti M."/>
            <person name="Schuetze T."/>
            <person name="Sepcic K."/>
            <person name="Shelest E."/>
            <person name="Sherlock G."/>
            <person name="Sophianopoulou V."/>
            <person name="Squina F.M."/>
            <person name="Sun H."/>
            <person name="Susca A."/>
            <person name="Todd R.B."/>
            <person name="Tsang A."/>
            <person name="Unkles S.E."/>
            <person name="van de Wiele N."/>
            <person name="van Rossen-Uffink D."/>
            <person name="Oliveira J.V."/>
            <person name="Vesth T.C."/>
            <person name="Visser J."/>
            <person name="Yu J.-H."/>
            <person name="Zhou M."/>
            <person name="Andersen M.R."/>
            <person name="Archer D.B."/>
            <person name="Baker S.E."/>
            <person name="Benoit I."/>
            <person name="Brakhage A.A."/>
            <person name="Braus G.H."/>
            <person name="Fischer R."/>
            <person name="Frisvad J.C."/>
            <person name="Goldman G.H."/>
            <person name="Houbraken J."/>
            <person name="Oakley B."/>
            <person name="Pocsi I."/>
            <person name="Scazzocchio C."/>
            <person name="Seiboth B."/>
            <person name="vanKuyk P.A."/>
            <person name="Wortman J."/>
            <person name="Dyer P.S."/>
            <person name="Grigoriev I.V."/>
        </authorList>
    </citation>
    <scope>NUCLEOTIDE SEQUENCE [LARGE SCALE GENOMIC DNA]</scope>
    <source>
        <strain evidence="7">ITEM 5010</strain>
    </source>
</reference>
<name>A0A1R3RI55_ASPC5</name>
<dbReference type="GO" id="GO:0004499">
    <property type="term" value="F:N,N-dimethylaniline monooxygenase activity"/>
    <property type="evidence" value="ECO:0007669"/>
    <property type="project" value="InterPro"/>
</dbReference>
<dbReference type="GO" id="GO:0050661">
    <property type="term" value="F:NADP binding"/>
    <property type="evidence" value="ECO:0007669"/>
    <property type="project" value="InterPro"/>
</dbReference>
<keyword evidence="7" id="KW-1185">Reference proteome</keyword>
<evidence type="ECO:0000256" key="2">
    <source>
        <dbReference type="ARBA" id="ARBA00022827"/>
    </source>
</evidence>
<gene>
    <name evidence="6" type="ORF">ASPCADRAFT_507974</name>
</gene>
<dbReference type="InterPro" id="IPR012341">
    <property type="entry name" value="6hp_glycosidase-like_sf"/>
</dbReference>
<dbReference type="Proteomes" id="UP000188318">
    <property type="component" value="Unassembled WGS sequence"/>
</dbReference>
<evidence type="ECO:0000313" key="7">
    <source>
        <dbReference type="Proteomes" id="UP000188318"/>
    </source>
</evidence>
<dbReference type="Pfam" id="PF00743">
    <property type="entry name" value="FMO-like"/>
    <property type="match status" value="2"/>
</dbReference>
<dbReference type="AlphaFoldDB" id="A0A1R3RI55"/>
<dbReference type="InterPro" id="IPR008928">
    <property type="entry name" value="6-hairpin_glycosidase_sf"/>
</dbReference>
<evidence type="ECO:0000259" key="5">
    <source>
        <dbReference type="Pfam" id="PF22124"/>
    </source>
</evidence>
<dbReference type="GO" id="GO:0050660">
    <property type="term" value="F:flavin adenine dinucleotide binding"/>
    <property type="evidence" value="ECO:0007669"/>
    <property type="project" value="InterPro"/>
</dbReference>
<feature type="domain" description="Glycosyl hydrolase family 95 catalytic" evidence="5">
    <location>
        <begin position="783"/>
        <end position="1190"/>
    </location>
</feature>
<dbReference type="VEuPathDB" id="FungiDB:ASPCADRAFT_507974"/>
<dbReference type="GO" id="GO:0005975">
    <property type="term" value="P:carbohydrate metabolic process"/>
    <property type="evidence" value="ECO:0007669"/>
    <property type="project" value="InterPro"/>
</dbReference>
<dbReference type="Gene3D" id="1.50.10.10">
    <property type="match status" value="1"/>
</dbReference>
<dbReference type="EMBL" id="KV907502">
    <property type="protein sequence ID" value="OOF94174.1"/>
    <property type="molecule type" value="Genomic_DNA"/>
</dbReference>
<dbReference type="InterPro" id="IPR054363">
    <property type="entry name" value="GH95_cat"/>
</dbReference>
<dbReference type="Pfam" id="PF14498">
    <property type="entry name" value="Glyco_hyd_65N_2"/>
    <property type="match status" value="1"/>
</dbReference>
<dbReference type="Gene3D" id="3.50.50.60">
    <property type="entry name" value="FAD/NAD(P)-binding domain"/>
    <property type="match status" value="2"/>
</dbReference>
<dbReference type="InterPro" id="IPR020946">
    <property type="entry name" value="Flavin_mOase-like"/>
</dbReference>
<sequence length="1272" mass="140029">MPPIKSVAVIGTGPSGAIAVDALMQEKAFDRVRVFERQEKAGGCWVSRENERHVPLDVDKLSARTADAPIAIPSHLPAFAPAVTQHRFTDSHIYPNLHTNVDASTMEYSKESIPALRSEMSIGLHGPDTPFRHHTVIRQFVEDLLNRNGYQDLVEYNTTVERAIKDPQTNKWVLTLRRAGQSNGQDYWWSETFDALVVASGHFSVPYVPAIPGLANFIEKYPENVLHTKQYRGPERYHGKKVVTVGASVSAADTAVSLIGVARSPIYSVVRGRYNPYFGDWAFRHPSIERRPSIARVSSENGERTVYFEDGTSVSDVDYIILGTGFTWTLPYLPDIPTRNNRVPDLYLHVFHQNDASLVFVGGVGAGLTFKIFEWQAVAAARVLAGKAQLPSLEEQRRWEEDRIAVKGDGPAFTTINPDFPEYFETLRRLAGEPKEGEPGRVLPPFEQEWMDVFNAGHERRIRMWQRANEAAAKNNAIASPLSIMPQMIVSGPSAVFYTLAVPLAAAKSLWSDSPGNYSSIITTAFPLGNGRLGAMPIGSYDKEIVNLNVDSLWRGGPFENPTYSGGNPNVSKAGALPGIREWIFQNGTGNVSALLGEFPDYGSYQVLANLTIDLGDLGNVNGYRRSLDLESALYSDHFSTGDKYIEREAFCSYPDNVCAYRLSSNSSLPAITFGLENQLTSPAPNVTCHGNSISLYGQTDPSIGMIYNARVTVVLPGSTNSSDFCSSSTVKVPEGEKDVLLVFAAGTNYDATKGNAEAGFSFKGEDPYTTVLKTATDAAKKSYSVLKSSHVKDFQDVFGKFTLNLPDPNGSADQPTTELLSSYTQPGDPYVENLLFDFGRYLFISSSRPGSLPPNLQGLWTEAYSPAWSADYHANINLQMNHWAVDQTGLGEQTEPLWSYIAETWLPRGAETAELLYGTSEGWVTHDEMNTFGHTAMKNVAQWADYPATNAWLSHHVWDHFDYSQDVSWYRQTGYPILKGTAQFWLSQLVQDEYFKDGTLVVNPCNSPEHGPTTFGCTHYQQLIWEVFDHVLRGWEASGDDDASFKAAISSKFATLDPGIHIGSWGQIQEWKLDIDVKNDTHRHLSNLYGWYPGYAISAVHGFNKTITDAVETTLYSRGTGVEDSNTGWGKVWRSACWGLLNNTDEAYSELSLAIQDNFADNGLDMYGGSPPFQIDANFGLVGAVVQMLVRDLDRASGDADVQRVLLGPAIPAAWGGGSVEGLRLRGGGVVNFHWDDDGVVDSCSVDVSGRGSVSQLEFFVSGGQALECSR</sequence>
<dbReference type="PANTHER" id="PTHR31084:SF3">
    <property type="entry name" value="ALPHA-FUCOSIDASE A"/>
    <property type="match status" value="1"/>
</dbReference>
<feature type="domain" description="Glycosyl hydrolase family 95 N-terminal" evidence="4">
    <location>
        <begin position="510"/>
        <end position="752"/>
    </location>
</feature>
<organism evidence="6 7">
    <name type="scientific">Aspergillus carbonarius (strain ITEM 5010)</name>
    <dbReference type="NCBI Taxonomy" id="602072"/>
    <lineage>
        <taxon>Eukaryota</taxon>
        <taxon>Fungi</taxon>
        <taxon>Dikarya</taxon>
        <taxon>Ascomycota</taxon>
        <taxon>Pezizomycotina</taxon>
        <taxon>Eurotiomycetes</taxon>
        <taxon>Eurotiomycetidae</taxon>
        <taxon>Eurotiales</taxon>
        <taxon>Aspergillaceae</taxon>
        <taxon>Aspergillus</taxon>
        <taxon>Aspergillus subgen. Circumdati</taxon>
    </lineage>
</organism>
<keyword evidence="2" id="KW-0274">FAD</keyword>
<dbReference type="SUPFAM" id="SSF51905">
    <property type="entry name" value="FAD/NAD(P)-binding domain"/>
    <property type="match status" value="2"/>
</dbReference>
<dbReference type="OMA" id="RMWQRAN"/>
<evidence type="ECO:0000256" key="1">
    <source>
        <dbReference type="ARBA" id="ARBA00022630"/>
    </source>
</evidence>
<dbReference type="STRING" id="602072.A0A1R3RI55"/>
<dbReference type="InterPro" id="IPR027414">
    <property type="entry name" value="GH95_N_dom"/>
</dbReference>